<comment type="caution">
    <text evidence="2">The sequence shown here is derived from an EMBL/GenBank/DDBJ whole genome shotgun (WGS) entry which is preliminary data.</text>
</comment>
<dbReference type="EMBL" id="JAYMGO010000006">
    <property type="protein sequence ID" value="KAL1272877.1"/>
    <property type="molecule type" value="Genomic_DNA"/>
</dbReference>
<name>A0ABR3N7X7_9TELE</name>
<evidence type="ECO:0000256" key="1">
    <source>
        <dbReference type="SAM" id="MobiDB-lite"/>
    </source>
</evidence>
<feature type="compositionally biased region" description="Basic residues" evidence="1">
    <location>
        <begin position="9"/>
        <end position="24"/>
    </location>
</feature>
<gene>
    <name evidence="2" type="ORF">QQF64_028739</name>
</gene>
<evidence type="ECO:0000313" key="3">
    <source>
        <dbReference type="Proteomes" id="UP001558613"/>
    </source>
</evidence>
<sequence>MPGALLGLARHRAPSRNSRRKKPPSLHSTVCGQPRDTADAAPPPEPRAGRNITAHRCVKKSLRSNCATEPHPKLELLLPEGDMLLGLMTALSVDPSLVLGIVPPHPPPMIAVQLSSVSPRSISVSARERAGPVGRC</sequence>
<keyword evidence="3" id="KW-1185">Reference proteome</keyword>
<feature type="region of interest" description="Disordered" evidence="1">
    <location>
        <begin position="1"/>
        <end position="52"/>
    </location>
</feature>
<reference evidence="2 3" key="1">
    <citation type="submission" date="2023-09" db="EMBL/GenBank/DDBJ databases">
        <authorList>
            <person name="Wang M."/>
        </authorList>
    </citation>
    <scope>NUCLEOTIDE SEQUENCE [LARGE SCALE GENOMIC DNA]</scope>
    <source>
        <strain evidence="2">GT-2023</strain>
        <tissue evidence="2">Liver</tissue>
    </source>
</reference>
<protein>
    <submittedName>
        <fullName evidence="2">Uncharacterized protein</fullName>
    </submittedName>
</protein>
<organism evidence="2 3">
    <name type="scientific">Cirrhinus molitorella</name>
    <name type="common">mud carp</name>
    <dbReference type="NCBI Taxonomy" id="172907"/>
    <lineage>
        <taxon>Eukaryota</taxon>
        <taxon>Metazoa</taxon>
        <taxon>Chordata</taxon>
        <taxon>Craniata</taxon>
        <taxon>Vertebrata</taxon>
        <taxon>Euteleostomi</taxon>
        <taxon>Actinopterygii</taxon>
        <taxon>Neopterygii</taxon>
        <taxon>Teleostei</taxon>
        <taxon>Ostariophysi</taxon>
        <taxon>Cypriniformes</taxon>
        <taxon>Cyprinidae</taxon>
        <taxon>Labeoninae</taxon>
        <taxon>Labeonini</taxon>
        <taxon>Cirrhinus</taxon>
    </lineage>
</organism>
<evidence type="ECO:0000313" key="2">
    <source>
        <dbReference type="EMBL" id="KAL1272877.1"/>
    </source>
</evidence>
<proteinExistence type="predicted"/>
<dbReference type="Proteomes" id="UP001558613">
    <property type="component" value="Unassembled WGS sequence"/>
</dbReference>
<accession>A0ABR3N7X7</accession>